<dbReference type="SUPFAM" id="SSF160369">
    <property type="entry name" value="Ribosomal protein L10-like"/>
    <property type="match status" value="1"/>
</dbReference>
<dbReference type="EMBL" id="UINC01015819">
    <property type="protein sequence ID" value="SVA66334.1"/>
    <property type="molecule type" value="Genomic_DNA"/>
</dbReference>
<proteinExistence type="inferred from homology"/>
<organism evidence="2">
    <name type="scientific">marine metagenome</name>
    <dbReference type="NCBI Taxonomy" id="408172"/>
    <lineage>
        <taxon>unclassified sequences</taxon>
        <taxon>metagenomes</taxon>
        <taxon>ecological metagenomes</taxon>
    </lineage>
</organism>
<dbReference type="InterPro" id="IPR043141">
    <property type="entry name" value="Ribosomal_uL10-like_sf"/>
</dbReference>
<name>A0A381XNJ2_9ZZZZ</name>
<sequence length="36" mass="3917">MPTEAKAEAVEELKQLMEDCSIAISTDYSGLDVSEI</sequence>
<evidence type="ECO:0000256" key="1">
    <source>
        <dbReference type="ARBA" id="ARBA00008889"/>
    </source>
</evidence>
<gene>
    <name evidence="2" type="ORF">METZ01_LOCUS119188</name>
</gene>
<feature type="non-terminal residue" evidence="2">
    <location>
        <position position="36"/>
    </location>
</feature>
<dbReference type="AlphaFoldDB" id="A0A381XNJ2"/>
<comment type="similarity">
    <text evidence="1">Belongs to the universal ribosomal protein uL10 family.</text>
</comment>
<protein>
    <submittedName>
        <fullName evidence="2">Uncharacterized protein</fullName>
    </submittedName>
</protein>
<evidence type="ECO:0000313" key="2">
    <source>
        <dbReference type="EMBL" id="SVA66334.1"/>
    </source>
</evidence>
<accession>A0A381XNJ2</accession>
<reference evidence="2" key="1">
    <citation type="submission" date="2018-05" db="EMBL/GenBank/DDBJ databases">
        <authorList>
            <person name="Lanie J.A."/>
            <person name="Ng W.-L."/>
            <person name="Kazmierczak K.M."/>
            <person name="Andrzejewski T.M."/>
            <person name="Davidsen T.M."/>
            <person name="Wayne K.J."/>
            <person name="Tettelin H."/>
            <person name="Glass J.I."/>
            <person name="Rusch D."/>
            <person name="Podicherti R."/>
            <person name="Tsui H.-C.T."/>
            <person name="Winkler M.E."/>
        </authorList>
    </citation>
    <scope>NUCLEOTIDE SEQUENCE</scope>
</reference>